<evidence type="ECO:0000313" key="3">
    <source>
        <dbReference type="EMBL" id="MDR6529857.1"/>
    </source>
</evidence>
<reference evidence="3 4" key="1">
    <citation type="submission" date="2023-07" db="EMBL/GenBank/DDBJ databases">
        <title>Sorghum-associated microbial communities from plants grown in Nebraska, USA.</title>
        <authorList>
            <person name="Schachtman D."/>
        </authorList>
    </citation>
    <scope>NUCLEOTIDE SEQUENCE [LARGE SCALE GENOMIC DNA]</scope>
    <source>
        <strain evidence="3 4">DS2154</strain>
    </source>
</reference>
<dbReference type="InterPro" id="IPR006626">
    <property type="entry name" value="PbH1"/>
</dbReference>
<sequence>MAFRNFTLLPIRRHFLAGTAALVAALPASSLAAPSIPTRSLFDVRRFGAKGDGRTLDSPAINAAIAAAAAAGGGTVYFPPGRYLSASIRLKSNITLYLEAGAVIEAADASVARYDLPEPNEAGGNYQDYGHSHWQNSLIWGIGLDNVAIVGGGLIHGKGLISGHDKYTGYYTDKPDQPGEGDKAIALRECHNVTLRDFSILHGGHFGILATGCRNMLIDHLTIDTNRDGMDIDACNNVRITNCSLNTPWDDAICLKASYALGRIQPCENITISDCMVSGNFDEGSLIDGAFKRSAPDYRSGRYGRIKMGTESNGDFKNITITNCIFDECRGLAIESVDGSHIEDVTISNITMRNVVNDPIFMRLGARLRGPNQPPVGSIKRINISNVVVSGAHVNHASTIAGLQGHPIEDIRISNVQIETQGGGDAAWSKLAPPENANGYPEPGMFGKAPAYAFYMRHVKAVEIHHVKVGYFQPEGRTAVVLDDVSDASFHTVNMRRGQGGAALFALRGVSEFSAKDVRGMPDREIPERVDALTL</sequence>
<feature type="domain" description="Rhamnogalacturonase A/B/Epimerase-like pectate lyase" evidence="2">
    <location>
        <begin position="42"/>
        <end position="244"/>
    </location>
</feature>
<gene>
    <name evidence="3" type="ORF">J2800_000581</name>
</gene>
<dbReference type="InterPro" id="IPR006311">
    <property type="entry name" value="TAT_signal"/>
</dbReference>
<evidence type="ECO:0000256" key="1">
    <source>
        <dbReference type="SAM" id="SignalP"/>
    </source>
</evidence>
<dbReference type="Pfam" id="PF12708">
    <property type="entry name" value="Pect-lyase_RHGA_epim"/>
    <property type="match status" value="1"/>
</dbReference>
<dbReference type="PANTHER" id="PTHR31339:SF9">
    <property type="entry name" value="PLASMIN AND FIBRONECTIN-BINDING PROTEIN A"/>
    <property type="match status" value="1"/>
</dbReference>
<keyword evidence="1" id="KW-0732">Signal</keyword>
<evidence type="ECO:0000259" key="2">
    <source>
        <dbReference type="Pfam" id="PF12708"/>
    </source>
</evidence>
<dbReference type="PROSITE" id="PS51318">
    <property type="entry name" value="TAT"/>
    <property type="match status" value="1"/>
</dbReference>
<evidence type="ECO:0000313" key="4">
    <source>
        <dbReference type="Proteomes" id="UP001262754"/>
    </source>
</evidence>
<name>A0ABU1MUI7_9CAUL</name>
<protein>
    <submittedName>
        <fullName evidence="3">Polygalacturonase</fullName>
    </submittedName>
</protein>
<dbReference type="SUPFAM" id="SSF51126">
    <property type="entry name" value="Pectin lyase-like"/>
    <property type="match status" value="1"/>
</dbReference>
<proteinExistence type="predicted"/>
<feature type="signal peptide" evidence="1">
    <location>
        <begin position="1"/>
        <end position="32"/>
    </location>
</feature>
<dbReference type="RefSeq" id="WP_310029082.1">
    <property type="nucleotide sequence ID" value="NZ_JAVDRL010000002.1"/>
</dbReference>
<dbReference type="InterPro" id="IPR012334">
    <property type="entry name" value="Pectin_lyas_fold"/>
</dbReference>
<feature type="chain" id="PRO_5045763423" evidence="1">
    <location>
        <begin position="33"/>
        <end position="535"/>
    </location>
</feature>
<dbReference type="SMART" id="SM00710">
    <property type="entry name" value="PbH1"/>
    <property type="match status" value="7"/>
</dbReference>
<comment type="caution">
    <text evidence="3">The sequence shown here is derived from an EMBL/GenBank/DDBJ whole genome shotgun (WGS) entry which is preliminary data.</text>
</comment>
<keyword evidence="4" id="KW-1185">Reference proteome</keyword>
<dbReference type="EMBL" id="JAVDRL010000002">
    <property type="protein sequence ID" value="MDR6529857.1"/>
    <property type="molecule type" value="Genomic_DNA"/>
</dbReference>
<dbReference type="InterPro" id="IPR051801">
    <property type="entry name" value="GH28_Enzymes"/>
</dbReference>
<dbReference type="Proteomes" id="UP001262754">
    <property type="component" value="Unassembled WGS sequence"/>
</dbReference>
<dbReference type="Gene3D" id="2.160.20.10">
    <property type="entry name" value="Single-stranded right-handed beta-helix, Pectin lyase-like"/>
    <property type="match status" value="1"/>
</dbReference>
<dbReference type="InterPro" id="IPR024535">
    <property type="entry name" value="RHGA/B-epi-like_pectate_lyase"/>
</dbReference>
<dbReference type="InterPro" id="IPR011050">
    <property type="entry name" value="Pectin_lyase_fold/virulence"/>
</dbReference>
<accession>A0ABU1MUI7</accession>
<organism evidence="3 4">
    <name type="scientific">Caulobacter rhizosphaerae</name>
    <dbReference type="NCBI Taxonomy" id="2010972"/>
    <lineage>
        <taxon>Bacteria</taxon>
        <taxon>Pseudomonadati</taxon>
        <taxon>Pseudomonadota</taxon>
        <taxon>Alphaproteobacteria</taxon>
        <taxon>Caulobacterales</taxon>
        <taxon>Caulobacteraceae</taxon>
        <taxon>Caulobacter</taxon>
    </lineage>
</organism>
<dbReference type="PANTHER" id="PTHR31339">
    <property type="entry name" value="PECTIN LYASE-RELATED"/>
    <property type="match status" value="1"/>
</dbReference>